<organism evidence="2 3">
    <name type="scientific">Panicum virgatum</name>
    <name type="common">Blackwell switchgrass</name>
    <dbReference type="NCBI Taxonomy" id="38727"/>
    <lineage>
        <taxon>Eukaryota</taxon>
        <taxon>Viridiplantae</taxon>
        <taxon>Streptophyta</taxon>
        <taxon>Embryophyta</taxon>
        <taxon>Tracheophyta</taxon>
        <taxon>Spermatophyta</taxon>
        <taxon>Magnoliopsida</taxon>
        <taxon>Liliopsida</taxon>
        <taxon>Poales</taxon>
        <taxon>Poaceae</taxon>
        <taxon>PACMAD clade</taxon>
        <taxon>Panicoideae</taxon>
        <taxon>Panicodae</taxon>
        <taxon>Paniceae</taxon>
        <taxon>Panicinae</taxon>
        <taxon>Panicum</taxon>
        <taxon>Panicum sect. Hiantes</taxon>
    </lineage>
</organism>
<gene>
    <name evidence="2" type="ORF">PVAP13_4NG046142</name>
</gene>
<feature type="region of interest" description="Disordered" evidence="1">
    <location>
        <begin position="112"/>
        <end position="169"/>
    </location>
</feature>
<name>A0A8T0TEW4_PANVG</name>
<accession>A0A8T0TEW4</accession>
<dbReference type="EMBL" id="CM029044">
    <property type="protein sequence ID" value="KAG2606559.1"/>
    <property type="molecule type" value="Genomic_DNA"/>
</dbReference>
<feature type="compositionally biased region" description="Low complexity" evidence="1">
    <location>
        <begin position="131"/>
        <end position="141"/>
    </location>
</feature>
<evidence type="ECO:0000313" key="3">
    <source>
        <dbReference type="Proteomes" id="UP000823388"/>
    </source>
</evidence>
<protein>
    <submittedName>
        <fullName evidence="2">Uncharacterized protein</fullName>
    </submittedName>
</protein>
<feature type="compositionally biased region" description="Low complexity" evidence="1">
    <location>
        <begin position="147"/>
        <end position="157"/>
    </location>
</feature>
<dbReference type="CDD" id="cd09917">
    <property type="entry name" value="F-box_SF"/>
    <property type="match status" value="1"/>
</dbReference>
<dbReference type="Proteomes" id="UP000823388">
    <property type="component" value="Chromosome 4N"/>
</dbReference>
<reference evidence="2" key="1">
    <citation type="submission" date="2020-05" db="EMBL/GenBank/DDBJ databases">
        <title>WGS assembly of Panicum virgatum.</title>
        <authorList>
            <person name="Lovell J.T."/>
            <person name="Jenkins J."/>
            <person name="Shu S."/>
            <person name="Juenger T.E."/>
            <person name="Schmutz J."/>
        </authorList>
    </citation>
    <scope>NUCLEOTIDE SEQUENCE</scope>
    <source>
        <strain evidence="2">AP13</strain>
    </source>
</reference>
<feature type="region of interest" description="Disordered" evidence="1">
    <location>
        <begin position="1"/>
        <end position="20"/>
    </location>
</feature>
<comment type="caution">
    <text evidence="2">The sequence shown here is derived from an EMBL/GenBank/DDBJ whole genome shotgun (WGS) entry which is preliminary data.</text>
</comment>
<feature type="compositionally biased region" description="Basic and acidic residues" evidence="1">
    <location>
        <begin position="160"/>
        <end position="169"/>
    </location>
</feature>
<evidence type="ECO:0000256" key="1">
    <source>
        <dbReference type="SAM" id="MobiDB-lite"/>
    </source>
</evidence>
<dbReference type="AlphaFoldDB" id="A0A8T0TEW4"/>
<feature type="compositionally biased region" description="Basic residues" evidence="1">
    <location>
        <begin position="112"/>
        <end position="122"/>
    </location>
</feature>
<evidence type="ECO:0000313" key="2">
    <source>
        <dbReference type="EMBL" id="KAG2606559.1"/>
    </source>
</evidence>
<keyword evidence="3" id="KW-1185">Reference proteome</keyword>
<sequence length="193" mass="20948">MPPPPLARPPSLDNAAPAARIGSPNSYSPFYHRGARFANYHAAPCYAAYCRLPQALPVPCAWLRLCCKRTRPMPVTDRRSRLAPRDVIRCIAVCRRWRGGAVPLPAAAVHARRERHPRHGHSRLPGPTPPAAGARPCLQPRAPAPRQPARQACAGAGWRRRGEEGRDRQVGVVAGAVRTACSRGGVAHARAQQ</sequence>
<proteinExistence type="predicted"/>